<sequence length="197" mass="22942">MQSVRATSQERLEYLASVLEKGLKNEDFNHFQTKRLLEILSNINDIEVILLQYYSFSDIMDSRGDNKKKNIFRQKHKNIFEYWKSNDSEKQAINNHYLDNLIALGLVGPRELIQTRGFMLDDNIYLTNLGYMLLNLIGLESEKNIIGIPINALDVSRNLLSKSQQIENQIETAKKGAIQEIRQSLDNLNREINRRAR</sequence>
<evidence type="ECO:0000313" key="2">
    <source>
        <dbReference type="Proteomes" id="UP000320674"/>
    </source>
</evidence>
<comment type="caution">
    <text evidence="1">The sequence shown here is derived from an EMBL/GenBank/DDBJ whole genome shotgun (WGS) entry which is preliminary data.</text>
</comment>
<dbReference type="EMBL" id="SFAZ01000074">
    <property type="protein sequence ID" value="TRU77754.1"/>
    <property type="molecule type" value="Genomic_DNA"/>
</dbReference>
<name>A0A552I2P1_MICVR</name>
<protein>
    <submittedName>
        <fullName evidence="1">Uncharacterized protein</fullName>
    </submittedName>
</protein>
<reference evidence="1 2" key="1">
    <citation type="submission" date="2019-01" db="EMBL/GenBank/DDBJ databases">
        <title>Coherence of Microcystis species and biogeography revealed through population genomics.</title>
        <authorList>
            <person name="Perez-Carrascal O.M."/>
            <person name="Terrat Y."/>
            <person name="Giani A."/>
            <person name="Fortin N."/>
            <person name="Tromas N."/>
            <person name="Shapiro B.J."/>
        </authorList>
    </citation>
    <scope>NUCLEOTIDE SEQUENCE [LARGE SCALE GENOMIC DNA]</scope>
    <source>
        <strain evidence="1">Mv_BB_P_19951000_S68D</strain>
    </source>
</reference>
<organism evidence="1 2">
    <name type="scientific">Microcystis viridis Mv_BB_P_19951000_S68D</name>
    <dbReference type="NCBI Taxonomy" id="2486270"/>
    <lineage>
        <taxon>Bacteria</taxon>
        <taxon>Bacillati</taxon>
        <taxon>Cyanobacteriota</taxon>
        <taxon>Cyanophyceae</taxon>
        <taxon>Oscillatoriophycideae</taxon>
        <taxon>Chroococcales</taxon>
        <taxon>Microcystaceae</taxon>
        <taxon>Microcystis</taxon>
    </lineage>
</organism>
<accession>A0A552I2P1</accession>
<gene>
    <name evidence="1" type="ORF">EWV77_05320</name>
</gene>
<proteinExistence type="predicted"/>
<evidence type="ECO:0000313" key="1">
    <source>
        <dbReference type="EMBL" id="TRU77754.1"/>
    </source>
</evidence>
<dbReference type="AlphaFoldDB" id="A0A552I2P1"/>
<dbReference type="Proteomes" id="UP000320674">
    <property type="component" value="Unassembled WGS sequence"/>
</dbReference>